<evidence type="ECO:0000256" key="5">
    <source>
        <dbReference type="PROSITE-ProRule" id="PRU01091"/>
    </source>
</evidence>
<evidence type="ECO:0000256" key="2">
    <source>
        <dbReference type="ARBA" id="ARBA00023015"/>
    </source>
</evidence>
<dbReference type="SUPFAM" id="SSF48452">
    <property type="entry name" value="TPR-like"/>
    <property type="match status" value="2"/>
</dbReference>
<comment type="similarity">
    <text evidence="1">Belongs to the AfsR/DnrI/RedD regulatory family.</text>
</comment>
<dbReference type="InterPro" id="IPR011990">
    <property type="entry name" value="TPR-like_helical_dom_sf"/>
</dbReference>
<gene>
    <name evidence="8" type="ORF">GCM10022419_064400</name>
</gene>
<dbReference type="Gene3D" id="3.40.50.300">
    <property type="entry name" value="P-loop containing nucleotide triphosphate hydrolases"/>
    <property type="match status" value="1"/>
</dbReference>
<feature type="region of interest" description="Disordered" evidence="6">
    <location>
        <begin position="1027"/>
        <end position="1053"/>
    </location>
</feature>
<dbReference type="EMBL" id="BAABDQ010000015">
    <property type="protein sequence ID" value="GAA3574385.1"/>
    <property type="molecule type" value="Genomic_DNA"/>
</dbReference>
<evidence type="ECO:0000256" key="6">
    <source>
        <dbReference type="SAM" id="MobiDB-lite"/>
    </source>
</evidence>
<dbReference type="SMART" id="SM01043">
    <property type="entry name" value="BTAD"/>
    <property type="match status" value="1"/>
</dbReference>
<name>A0ABP6Y2M1_9ACTN</name>
<comment type="caution">
    <text evidence="8">The sequence shown here is derived from an EMBL/GenBank/DDBJ whole genome shotgun (WGS) entry which is preliminary data.</text>
</comment>
<dbReference type="Gene3D" id="1.25.40.10">
    <property type="entry name" value="Tetratricopeptide repeat domain"/>
    <property type="match status" value="3"/>
</dbReference>
<dbReference type="InterPro" id="IPR019734">
    <property type="entry name" value="TPR_rpt"/>
</dbReference>
<dbReference type="PANTHER" id="PTHR35807">
    <property type="entry name" value="TRANSCRIPTIONAL REGULATOR REDD-RELATED"/>
    <property type="match status" value="1"/>
</dbReference>
<feature type="domain" description="OmpR/PhoB-type" evidence="7">
    <location>
        <begin position="1"/>
        <end position="86"/>
    </location>
</feature>
<dbReference type="SMART" id="SM00862">
    <property type="entry name" value="Trans_reg_C"/>
    <property type="match status" value="1"/>
</dbReference>
<dbReference type="SMART" id="SM00028">
    <property type="entry name" value="TPR"/>
    <property type="match status" value="4"/>
</dbReference>
<evidence type="ECO:0000256" key="1">
    <source>
        <dbReference type="ARBA" id="ARBA00005820"/>
    </source>
</evidence>
<dbReference type="Proteomes" id="UP001500630">
    <property type="component" value="Unassembled WGS sequence"/>
</dbReference>
<evidence type="ECO:0000313" key="9">
    <source>
        <dbReference type="Proteomes" id="UP001500630"/>
    </source>
</evidence>
<evidence type="ECO:0000259" key="7">
    <source>
        <dbReference type="PROSITE" id="PS51755"/>
    </source>
</evidence>
<keyword evidence="3 5" id="KW-0238">DNA-binding</keyword>
<dbReference type="InterPro" id="IPR001867">
    <property type="entry name" value="OmpR/PhoB-type_DNA-bd"/>
</dbReference>
<dbReference type="PRINTS" id="PR00364">
    <property type="entry name" value="DISEASERSIST"/>
</dbReference>
<dbReference type="RefSeq" id="WP_345567618.1">
    <property type="nucleotide sequence ID" value="NZ_BAABDQ010000015.1"/>
</dbReference>
<keyword evidence="4" id="KW-0804">Transcription</keyword>
<dbReference type="InterPro" id="IPR016032">
    <property type="entry name" value="Sig_transdc_resp-reg_C-effctor"/>
</dbReference>
<feature type="DNA-binding region" description="OmpR/PhoB-type" evidence="5">
    <location>
        <begin position="1"/>
        <end position="86"/>
    </location>
</feature>
<feature type="region of interest" description="Disordered" evidence="6">
    <location>
        <begin position="648"/>
        <end position="732"/>
    </location>
</feature>
<sequence>MSVRFGVLGPLRVHGGQAPGPAKHRTLLAALLLSARVQVPVERLMSVVWDDRPPASAESVLRVYVSALRKLVDGIRTVPGGYLIDVEPEDVDCHRFEALVAEARRVRAAGRVAEAADAYRTALGLWRGQALADVESSVLRRAHAVPLEELRLTAVEERVQLDLRLGRGAEVVGELRALVGAHPLRERAWVRLIEALHQAGRRSEALGAYQDARRTLVEELGLEPGTELVAAHQRVLTDAQDGLAGPHEPGPHEPGLREPGLWEPMREPASAGAYQREVSGGRGPVDELPPDISDFAGRQDVIDWITRTAGENVAGSGHAPGDGHVAGERRGTEDAREHAGAPVHVVLHGPPGCGKSAVAVHAAARLRRPDGRLYAALGARPPGAVLEDLLRSLGCPDGAVPPGLDERVRLYRSMTARKRLLVVLDDAADEAQVRPLLPTGPGSLTLVTSRSSMAGLEAARAYELGVLGPDEAVAMLGGVAGHDRVRAEPEAAARIVQLCGHLPLALRIAGSRLARKPGWTLAHLAGRLGDERRRLDELSAGDLAVRGSLALGYRGLPDRERRLLRGLGALSAPDFAPWVLDADLEPLAEAGLLQSRGLDEAGQERYGWHDLTRLYAAERLAEEDGGAGAVLAARAGAILERTRQARASLLPAEPGTGRTEVHPPEPSRQSGASLPPESSRESGASLPPESSRQSGASLPPESSRESGASLPPEPSRQSGASLPPEPSPEAGASLRTGWLRQESRWLSAERRFLVATVADFHHAGLYEAAWRLAFYLTPLFELGAYHDDWHTTTATGLDAARAAGHRHGEALLLRGLADLHLAEGRTEAAAAALRAAQPLVHGLELARLTLRLGLVQTRRAEAERAFVRALGVFEEAGDRRGRADALRALGALRGEERSLDESLAAYQALGDPRGESEALLDLARLHLAAGRRPQARDCAERRLGINRRLGDRLPEAAAQLVLAEIARAEGAAGAAADAARAALETFSAYGDRRNAAQALLSLARAASDLGDLDGEVDALMRAMGEFDGLGDEPGKAEAERLAQDARRRRGQRI</sequence>
<dbReference type="InterPro" id="IPR036388">
    <property type="entry name" value="WH-like_DNA-bd_sf"/>
</dbReference>
<keyword evidence="2" id="KW-0805">Transcription regulation</keyword>
<dbReference type="Pfam" id="PF03704">
    <property type="entry name" value="BTAD"/>
    <property type="match status" value="1"/>
</dbReference>
<feature type="region of interest" description="Disordered" evidence="6">
    <location>
        <begin position="241"/>
        <end position="264"/>
    </location>
</feature>
<dbReference type="SUPFAM" id="SSF52540">
    <property type="entry name" value="P-loop containing nucleoside triphosphate hydrolases"/>
    <property type="match status" value="1"/>
</dbReference>
<feature type="compositionally biased region" description="Basic and acidic residues" evidence="6">
    <location>
        <begin position="1032"/>
        <end position="1045"/>
    </location>
</feature>
<dbReference type="InterPro" id="IPR005158">
    <property type="entry name" value="BTAD"/>
</dbReference>
<evidence type="ECO:0000256" key="4">
    <source>
        <dbReference type="ARBA" id="ARBA00023163"/>
    </source>
</evidence>
<proteinExistence type="inferred from homology"/>
<reference evidence="9" key="1">
    <citation type="journal article" date="2019" name="Int. J. Syst. Evol. Microbiol.">
        <title>The Global Catalogue of Microorganisms (GCM) 10K type strain sequencing project: providing services to taxonomists for standard genome sequencing and annotation.</title>
        <authorList>
            <consortium name="The Broad Institute Genomics Platform"/>
            <consortium name="The Broad Institute Genome Sequencing Center for Infectious Disease"/>
            <person name="Wu L."/>
            <person name="Ma J."/>
        </authorList>
    </citation>
    <scope>NUCLEOTIDE SEQUENCE [LARGE SCALE GENOMIC DNA]</scope>
    <source>
        <strain evidence="9">JCM 17326</strain>
    </source>
</reference>
<dbReference type="InterPro" id="IPR003593">
    <property type="entry name" value="AAA+_ATPase"/>
</dbReference>
<dbReference type="SMART" id="SM00382">
    <property type="entry name" value="AAA"/>
    <property type="match status" value="1"/>
</dbReference>
<keyword evidence="9" id="KW-1185">Reference proteome</keyword>
<dbReference type="SUPFAM" id="SSF46894">
    <property type="entry name" value="C-terminal effector domain of the bipartite response regulators"/>
    <property type="match status" value="1"/>
</dbReference>
<dbReference type="PROSITE" id="PS51755">
    <property type="entry name" value="OMPR_PHOB"/>
    <property type="match status" value="1"/>
</dbReference>
<evidence type="ECO:0000256" key="3">
    <source>
        <dbReference type="ARBA" id="ARBA00023125"/>
    </source>
</evidence>
<evidence type="ECO:0000313" key="8">
    <source>
        <dbReference type="EMBL" id="GAA3574385.1"/>
    </source>
</evidence>
<dbReference type="CDD" id="cd15831">
    <property type="entry name" value="BTAD"/>
    <property type="match status" value="1"/>
</dbReference>
<dbReference type="InterPro" id="IPR027417">
    <property type="entry name" value="P-loop_NTPase"/>
</dbReference>
<accession>A0ABP6Y2M1</accession>
<dbReference type="PANTHER" id="PTHR35807:SF1">
    <property type="entry name" value="TRANSCRIPTIONAL REGULATOR REDD"/>
    <property type="match status" value="1"/>
</dbReference>
<organism evidence="8 9">
    <name type="scientific">Nonomuraea rosea</name>
    <dbReference type="NCBI Taxonomy" id="638574"/>
    <lineage>
        <taxon>Bacteria</taxon>
        <taxon>Bacillati</taxon>
        <taxon>Actinomycetota</taxon>
        <taxon>Actinomycetes</taxon>
        <taxon>Streptosporangiales</taxon>
        <taxon>Streptosporangiaceae</taxon>
        <taxon>Nonomuraea</taxon>
    </lineage>
</organism>
<protein>
    <recommendedName>
        <fullName evidence="7">OmpR/PhoB-type domain-containing protein</fullName>
    </recommendedName>
</protein>
<dbReference type="InterPro" id="IPR051677">
    <property type="entry name" value="AfsR-DnrI-RedD_regulator"/>
</dbReference>
<dbReference type="Gene3D" id="1.10.10.10">
    <property type="entry name" value="Winged helix-like DNA-binding domain superfamily/Winged helix DNA-binding domain"/>
    <property type="match status" value="1"/>
</dbReference>